<name>G3H106_CRIGR</name>
<organism evidence="2 3">
    <name type="scientific">Cricetulus griseus</name>
    <name type="common">Chinese hamster</name>
    <name type="synonym">Cricetulus barabensis griseus</name>
    <dbReference type="NCBI Taxonomy" id="10029"/>
    <lineage>
        <taxon>Eukaryota</taxon>
        <taxon>Metazoa</taxon>
        <taxon>Chordata</taxon>
        <taxon>Craniata</taxon>
        <taxon>Vertebrata</taxon>
        <taxon>Euteleostomi</taxon>
        <taxon>Mammalia</taxon>
        <taxon>Eutheria</taxon>
        <taxon>Euarchontoglires</taxon>
        <taxon>Glires</taxon>
        <taxon>Rodentia</taxon>
        <taxon>Myomorpha</taxon>
        <taxon>Muroidea</taxon>
        <taxon>Cricetidae</taxon>
        <taxon>Cricetinae</taxon>
        <taxon>Cricetulus</taxon>
    </lineage>
</organism>
<protein>
    <submittedName>
        <fullName evidence="2">Uncharacterized protein</fullName>
    </submittedName>
</protein>
<gene>
    <name evidence="2" type="ORF">I79_003826</name>
</gene>
<dbReference type="AlphaFoldDB" id="G3H106"/>
<feature type="transmembrane region" description="Helical" evidence="1">
    <location>
        <begin position="12"/>
        <end position="35"/>
    </location>
</feature>
<dbReference type="EMBL" id="JH000098">
    <property type="protein sequence ID" value="EGV97266.1"/>
    <property type="molecule type" value="Genomic_DNA"/>
</dbReference>
<keyword evidence="1" id="KW-0812">Transmembrane</keyword>
<evidence type="ECO:0000256" key="1">
    <source>
        <dbReference type="SAM" id="Phobius"/>
    </source>
</evidence>
<dbReference type="InParanoid" id="G3H106"/>
<sequence>MRRVKNIQVIYLRVVWLACLQAQVLLFACSSMYLASNRRCMRLCYKSCTECLKHYKRQLPNLCIFGSFEEI</sequence>
<dbReference type="PROSITE" id="PS51257">
    <property type="entry name" value="PROKAR_LIPOPROTEIN"/>
    <property type="match status" value="1"/>
</dbReference>
<accession>G3H106</accession>
<keyword evidence="1" id="KW-1133">Transmembrane helix</keyword>
<dbReference type="Proteomes" id="UP000001075">
    <property type="component" value="Unassembled WGS sequence"/>
</dbReference>
<keyword evidence="1" id="KW-0472">Membrane</keyword>
<evidence type="ECO:0000313" key="2">
    <source>
        <dbReference type="EMBL" id="EGV97266.1"/>
    </source>
</evidence>
<reference evidence="3" key="1">
    <citation type="journal article" date="2011" name="Nat. Biotechnol.">
        <title>The genomic sequence of the Chinese hamster ovary (CHO)-K1 cell line.</title>
        <authorList>
            <person name="Xu X."/>
            <person name="Nagarajan H."/>
            <person name="Lewis N.E."/>
            <person name="Pan S."/>
            <person name="Cai Z."/>
            <person name="Liu X."/>
            <person name="Chen W."/>
            <person name="Xie M."/>
            <person name="Wang W."/>
            <person name="Hammond S."/>
            <person name="Andersen M.R."/>
            <person name="Neff N."/>
            <person name="Passarelli B."/>
            <person name="Koh W."/>
            <person name="Fan H.C."/>
            <person name="Wang J."/>
            <person name="Gui Y."/>
            <person name="Lee K.H."/>
            <person name="Betenbaugh M.J."/>
            <person name="Quake S.R."/>
            <person name="Famili I."/>
            <person name="Palsson B.O."/>
            <person name="Wang J."/>
        </authorList>
    </citation>
    <scope>NUCLEOTIDE SEQUENCE [LARGE SCALE GENOMIC DNA]</scope>
    <source>
        <strain evidence="3">CHO K1 cell line</strain>
    </source>
</reference>
<evidence type="ECO:0000313" key="3">
    <source>
        <dbReference type="Proteomes" id="UP000001075"/>
    </source>
</evidence>
<proteinExistence type="predicted"/>